<evidence type="ECO:0000256" key="2">
    <source>
        <dbReference type="ARBA" id="ARBA00004664"/>
    </source>
</evidence>
<evidence type="ECO:0000256" key="9">
    <source>
        <dbReference type="HAMAP-Rule" id="MF_00135"/>
    </source>
</evidence>
<dbReference type="eggNOG" id="COG0135">
    <property type="taxonomic scope" value="Bacteria"/>
</dbReference>
<sequence>MQPLLKLCGNHSFEDTKNTLSSNADYLGFVFAKSKRQVRSTDILNWLSMIDKQEKKIVALFVNEPASVIFDTISNLPIDIIQCHGNETSSELAEVKEITQLPVWKAIHHSEHALEVIRTYRGISDGYIIDCKVGSQWGGTGVSFDWTFIPHYLQEGREQGVPVFIAGGINPDNIEKVLAYQPDGIDVSSGIEENNQKSMKLIKQLEERMIRHGYTSR</sequence>
<dbReference type="CDD" id="cd00405">
    <property type="entry name" value="PRAI"/>
    <property type="match status" value="1"/>
</dbReference>
<evidence type="ECO:0000256" key="4">
    <source>
        <dbReference type="ARBA" id="ARBA00022272"/>
    </source>
</evidence>
<dbReference type="Pfam" id="PF00697">
    <property type="entry name" value="PRAI"/>
    <property type="match status" value="1"/>
</dbReference>
<keyword evidence="12" id="KW-1185">Reference proteome</keyword>
<accession>W4QR54</accession>
<comment type="caution">
    <text evidence="11">The sequence shown here is derived from an EMBL/GenBank/DDBJ whole genome shotgun (WGS) entry which is preliminary data.</text>
</comment>
<evidence type="ECO:0000256" key="6">
    <source>
        <dbReference type="ARBA" id="ARBA00022822"/>
    </source>
</evidence>
<dbReference type="RefSeq" id="WP_235714844.1">
    <property type="nucleotide sequence ID" value="NZ_BAUV01000009.1"/>
</dbReference>
<dbReference type="HAMAP" id="MF_00135">
    <property type="entry name" value="PRAI"/>
    <property type="match status" value="1"/>
</dbReference>
<comment type="similarity">
    <text evidence="9">Belongs to the TrpF family.</text>
</comment>
<keyword evidence="7 9" id="KW-0057">Aromatic amino acid biosynthesis</keyword>
<dbReference type="AlphaFoldDB" id="W4QR54"/>
<dbReference type="UniPathway" id="UPA00035">
    <property type="reaction ID" value="UER00042"/>
</dbReference>
<keyword evidence="6 9" id="KW-0822">Tryptophan biosynthesis</keyword>
<dbReference type="GO" id="GO:0000162">
    <property type="term" value="P:L-tryptophan biosynthetic process"/>
    <property type="evidence" value="ECO:0007669"/>
    <property type="project" value="UniProtKB-UniRule"/>
</dbReference>
<proteinExistence type="inferred from homology"/>
<dbReference type="InterPro" id="IPR011060">
    <property type="entry name" value="RibuloseP-bd_barrel"/>
</dbReference>
<dbReference type="PANTHER" id="PTHR42894">
    <property type="entry name" value="N-(5'-PHOSPHORIBOSYL)ANTHRANILATE ISOMERASE"/>
    <property type="match status" value="1"/>
</dbReference>
<protein>
    <recommendedName>
        <fullName evidence="4 9">N-(5'-phosphoribosyl)anthranilate isomerase</fullName>
        <shortName evidence="9">PRAI</shortName>
        <ecNumber evidence="3 9">5.3.1.24</ecNumber>
    </recommendedName>
</protein>
<comment type="catalytic activity">
    <reaction evidence="1 9">
        <text>N-(5-phospho-beta-D-ribosyl)anthranilate = 1-(2-carboxyphenylamino)-1-deoxy-D-ribulose 5-phosphate</text>
        <dbReference type="Rhea" id="RHEA:21540"/>
        <dbReference type="ChEBI" id="CHEBI:18277"/>
        <dbReference type="ChEBI" id="CHEBI:58613"/>
        <dbReference type="EC" id="5.3.1.24"/>
    </reaction>
</comment>
<evidence type="ECO:0000313" key="12">
    <source>
        <dbReference type="Proteomes" id="UP000018896"/>
    </source>
</evidence>
<evidence type="ECO:0000256" key="8">
    <source>
        <dbReference type="ARBA" id="ARBA00023235"/>
    </source>
</evidence>
<dbReference type="InterPro" id="IPR001240">
    <property type="entry name" value="PRAI_dom"/>
</dbReference>
<dbReference type="Proteomes" id="UP000018896">
    <property type="component" value="Unassembled WGS sequence"/>
</dbReference>
<gene>
    <name evidence="9" type="primary">trpF</name>
    <name evidence="11" type="ORF">JCM9157_1629</name>
</gene>
<dbReference type="Gene3D" id="3.20.20.70">
    <property type="entry name" value="Aldolase class I"/>
    <property type="match status" value="1"/>
</dbReference>
<dbReference type="NCBIfam" id="NF002301">
    <property type="entry name" value="PRK01222.2-1"/>
    <property type="match status" value="1"/>
</dbReference>
<dbReference type="SUPFAM" id="SSF51366">
    <property type="entry name" value="Ribulose-phoshate binding barrel"/>
    <property type="match status" value="1"/>
</dbReference>
<evidence type="ECO:0000313" key="11">
    <source>
        <dbReference type="EMBL" id="GAE34561.1"/>
    </source>
</evidence>
<dbReference type="EMBL" id="BAUV01000009">
    <property type="protein sequence ID" value="GAE34561.1"/>
    <property type="molecule type" value="Genomic_DNA"/>
</dbReference>
<keyword evidence="5 9" id="KW-0028">Amino-acid biosynthesis</keyword>
<evidence type="ECO:0000256" key="7">
    <source>
        <dbReference type="ARBA" id="ARBA00023141"/>
    </source>
</evidence>
<comment type="pathway">
    <text evidence="2 9">Amino-acid biosynthesis; L-tryptophan biosynthesis; L-tryptophan from chorismate: step 3/5.</text>
</comment>
<dbReference type="InterPro" id="IPR013785">
    <property type="entry name" value="Aldolase_TIM"/>
</dbReference>
<keyword evidence="8 9" id="KW-0413">Isomerase</keyword>
<feature type="domain" description="N-(5'phosphoribosyl) anthranilate isomerase (PRAI)" evidence="10">
    <location>
        <begin position="6"/>
        <end position="207"/>
    </location>
</feature>
<evidence type="ECO:0000256" key="5">
    <source>
        <dbReference type="ARBA" id="ARBA00022605"/>
    </source>
</evidence>
<organism evidence="11 12">
    <name type="scientific">Halalkalibacter akibai (strain ATCC 43226 / DSM 21942 / CIP 109018 / JCM 9157 / 1139)</name>
    <name type="common">Bacillus akibai</name>
    <dbReference type="NCBI Taxonomy" id="1236973"/>
    <lineage>
        <taxon>Bacteria</taxon>
        <taxon>Bacillati</taxon>
        <taxon>Bacillota</taxon>
        <taxon>Bacilli</taxon>
        <taxon>Bacillales</taxon>
        <taxon>Bacillaceae</taxon>
        <taxon>Halalkalibacter</taxon>
    </lineage>
</organism>
<dbReference type="PANTHER" id="PTHR42894:SF1">
    <property type="entry name" value="N-(5'-PHOSPHORIBOSYL)ANTHRANILATE ISOMERASE"/>
    <property type="match status" value="1"/>
</dbReference>
<evidence type="ECO:0000256" key="3">
    <source>
        <dbReference type="ARBA" id="ARBA00012572"/>
    </source>
</evidence>
<dbReference type="InterPro" id="IPR044643">
    <property type="entry name" value="TrpF_fam"/>
</dbReference>
<evidence type="ECO:0000256" key="1">
    <source>
        <dbReference type="ARBA" id="ARBA00001164"/>
    </source>
</evidence>
<dbReference type="STRING" id="1236973.JCM9157_1629"/>
<dbReference type="GO" id="GO:0004640">
    <property type="term" value="F:phosphoribosylanthranilate isomerase activity"/>
    <property type="evidence" value="ECO:0007669"/>
    <property type="project" value="UniProtKB-UniRule"/>
</dbReference>
<reference evidence="11 12" key="1">
    <citation type="journal article" date="2014" name="Genome Announc.">
        <title>Draft Genome Sequences of Three Alkaliphilic Bacillus Strains, Bacillus wakoensis JCM 9140T, Bacillus akibai JCM 9157T, and Bacillus hemicellulosilyticus JCM 9152T.</title>
        <authorList>
            <person name="Yuki M."/>
            <person name="Oshima K."/>
            <person name="Suda W."/>
            <person name="Oshida Y."/>
            <person name="Kitamura K."/>
            <person name="Iida T."/>
            <person name="Hattori M."/>
            <person name="Ohkuma M."/>
        </authorList>
    </citation>
    <scope>NUCLEOTIDE SEQUENCE [LARGE SCALE GENOMIC DNA]</scope>
    <source>
        <strain evidence="11 12">JCM 9157</strain>
    </source>
</reference>
<name>W4QR54_HALA3</name>
<evidence type="ECO:0000259" key="10">
    <source>
        <dbReference type="Pfam" id="PF00697"/>
    </source>
</evidence>
<dbReference type="EC" id="5.3.1.24" evidence="3 9"/>